<dbReference type="STRING" id="411483.FAEPRAA2165_02655"/>
<sequence>MLKSTKFQLRNVKNDKKTPGKPSQKRKGSSGAKRLKIYPAASAYSRVLM</sequence>
<gene>
    <name evidence="2" type="ORF">FAEPRAA2165_02655</name>
</gene>
<keyword evidence="3" id="KW-1185">Reference proteome</keyword>
<dbReference type="Proteomes" id="UP000004619">
    <property type="component" value="Unassembled WGS sequence"/>
</dbReference>
<feature type="region of interest" description="Disordered" evidence="1">
    <location>
        <begin position="1"/>
        <end position="34"/>
    </location>
</feature>
<proteinExistence type="predicted"/>
<evidence type="ECO:0000313" key="3">
    <source>
        <dbReference type="Proteomes" id="UP000004619"/>
    </source>
</evidence>
<feature type="compositionally biased region" description="Basic residues" evidence="1">
    <location>
        <begin position="23"/>
        <end position="34"/>
    </location>
</feature>
<comment type="caution">
    <text evidence="2">The sequence shown here is derived from an EMBL/GenBank/DDBJ whole genome shotgun (WGS) entry which is preliminary data.</text>
</comment>
<protein>
    <submittedName>
        <fullName evidence="2">Uncharacterized protein</fullName>
    </submittedName>
</protein>
<organism evidence="2 3">
    <name type="scientific">Faecalibacterium duncaniae (strain DSM 17677 / JCM 31915 / A2-165)</name>
    <name type="common">Faecalibacterium prausnitzii</name>
    <dbReference type="NCBI Taxonomy" id="411483"/>
    <lineage>
        <taxon>Bacteria</taxon>
        <taxon>Bacillati</taxon>
        <taxon>Bacillota</taxon>
        <taxon>Clostridia</taxon>
        <taxon>Eubacteriales</taxon>
        <taxon>Oscillospiraceae</taxon>
        <taxon>Faecalibacterium</taxon>
    </lineage>
</organism>
<dbReference type="EMBL" id="ACOP02000073">
    <property type="protein sequence ID" value="EEU95718.1"/>
    <property type="molecule type" value="Genomic_DNA"/>
</dbReference>
<reference evidence="2" key="1">
    <citation type="submission" date="2009-08" db="EMBL/GenBank/DDBJ databases">
        <authorList>
            <person name="Weinstock G."/>
            <person name="Sodergren E."/>
            <person name="Clifton S."/>
            <person name="Fulton L."/>
            <person name="Fulton B."/>
            <person name="Courtney L."/>
            <person name="Fronick C."/>
            <person name="Harrison M."/>
            <person name="Strong C."/>
            <person name="Farmer C."/>
            <person name="Delahaunty K."/>
            <person name="Markovic C."/>
            <person name="Hall O."/>
            <person name="Minx P."/>
            <person name="Tomlinson C."/>
            <person name="Mitreva M."/>
            <person name="Nelson J."/>
            <person name="Hou S."/>
            <person name="Wollam A."/>
            <person name="Pepin K.H."/>
            <person name="Johnson M."/>
            <person name="Bhonagiri V."/>
            <person name="Nash W.E."/>
            <person name="Warren W."/>
            <person name="Chinwalla A."/>
            <person name="Mardis E.R."/>
            <person name="Wilson R.K."/>
        </authorList>
    </citation>
    <scope>NUCLEOTIDE SEQUENCE [LARGE SCALE GENOMIC DNA]</scope>
    <source>
        <strain evidence="2">A2-165</strain>
    </source>
</reference>
<name>C7H8L3_FAED2</name>
<accession>C7H8L3</accession>
<dbReference type="HOGENOM" id="CLU_3135884_0_0_9"/>
<dbReference type="AlphaFoldDB" id="C7H8L3"/>
<evidence type="ECO:0000256" key="1">
    <source>
        <dbReference type="SAM" id="MobiDB-lite"/>
    </source>
</evidence>
<evidence type="ECO:0000313" key="2">
    <source>
        <dbReference type="EMBL" id="EEU95718.1"/>
    </source>
</evidence>